<dbReference type="Proteomes" id="UP001214628">
    <property type="component" value="Chromosome 3"/>
</dbReference>
<accession>A0AAF0JEU0</accession>
<evidence type="ECO:0000256" key="3">
    <source>
        <dbReference type="SAM" id="MobiDB-lite"/>
    </source>
</evidence>
<name>A0AAF0JEU0_9BASI</name>
<feature type="domain" description="RRM" evidence="4">
    <location>
        <begin position="109"/>
        <end position="189"/>
    </location>
</feature>
<dbReference type="AlphaFoldDB" id="A0AAF0JEU0"/>
<dbReference type="InterPro" id="IPR000504">
    <property type="entry name" value="RRM_dom"/>
</dbReference>
<gene>
    <name evidence="5" type="primary">NOP13</name>
    <name evidence="5" type="ORF">MPSI1_002585</name>
</gene>
<feature type="compositionally biased region" description="Polar residues" evidence="3">
    <location>
        <begin position="366"/>
        <end position="375"/>
    </location>
</feature>
<dbReference type="SUPFAM" id="SSF54928">
    <property type="entry name" value="RNA-binding domain, RBD"/>
    <property type="match status" value="2"/>
</dbReference>
<feature type="compositionally biased region" description="Basic and acidic residues" evidence="3">
    <location>
        <begin position="85"/>
        <end position="97"/>
    </location>
</feature>
<dbReference type="PANTHER" id="PTHR23236">
    <property type="entry name" value="EUKARYOTIC TRANSLATION INITIATION FACTOR 4B/4H"/>
    <property type="match status" value="1"/>
</dbReference>
<proteinExistence type="predicted"/>
<dbReference type="EMBL" id="CP118377">
    <property type="protein sequence ID" value="WFD43920.1"/>
    <property type="molecule type" value="Genomic_DNA"/>
</dbReference>
<dbReference type="Gene3D" id="3.30.70.330">
    <property type="match status" value="2"/>
</dbReference>
<feature type="region of interest" description="Disordered" evidence="3">
    <location>
        <begin position="1"/>
        <end position="109"/>
    </location>
</feature>
<sequence>MADAELTNKERRKARKAERAKPQETAPTRKRKTEAESEVQQNADALTEENKRVPETSPAPNAESIDEDEEPPLSHKEQRKRRKMEKSLARTQDKSEPARPLAPPKRSPFSVWIGNLSFTTSSEDLTRWLSDHEITGISRVHMPSGVRSYENNKGFAYVDLPSQDQVAACVALSEQQLSGRRLLIKDGSDYTGRPGLDPSVTSNDAILGGGRTGLTKTAQRILHAQRNPPAPTLFVGNLSFETTEESIRELIEGSAQRRKQQDGDQDRSDDAENNSNSNASSAGIKKIRMGAFEDTGKCKGFAFIDFESIPKATQALIEPRNAQLLGRTLQLQYAGIDAVRRGASRNLLPDYVPTPRRRKPRLSESEGLTNGSSPIDTREAITTHDGALGASESNSLPNDATPQRPSRKPRPPARVRPGAANAQAQRQHYAIQPASGKRTTFD</sequence>
<evidence type="ECO:0000259" key="4">
    <source>
        <dbReference type="PROSITE" id="PS50102"/>
    </source>
</evidence>
<feature type="compositionally biased region" description="Polar residues" evidence="3">
    <location>
        <begin position="391"/>
        <end position="401"/>
    </location>
</feature>
<evidence type="ECO:0000313" key="6">
    <source>
        <dbReference type="Proteomes" id="UP001214628"/>
    </source>
</evidence>
<dbReference type="PROSITE" id="PS50102">
    <property type="entry name" value="RRM"/>
    <property type="match status" value="2"/>
</dbReference>
<evidence type="ECO:0000256" key="2">
    <source>
        <dbReference type="PROSITE-ProRule" id="PRU00176"/>
    </source>
</evidence>
<dbReference type="PANTHER" id="PTHR23236:SF95">
    <property type="entry name" value="NUCLEOLAR PROTEIN 13"/>
    <property type="match status" value="1"/>
</dbReference>
<dbReference type="GO" id="GO:0003723">
    <property type="term" value="F:RNA binding"/>
    <property type="evidence" value="ECO:0007669"/>
    <property type="project" value="UniProtKB-UniRule"/>
</dbReference>
<feature type="region of interest" description="Disordered" evidence="3">
    <location>
        <begin position="347"/>
        <end position="442"/>
    </location>
</feature>
<dbReference type="InterPro" id="IPR012677">
    <property type="entry name" value="Nucleotide-bd_a/b_plait_sf"/>
</dbReference>
<protein>
    <submittedName>
        <fullName evidence="5">Nucleolar protein 13</fullName>
    </submittedName>
</protein>
<keyword evidence="6" id="KW-1185">Reference proteome</keyword>
<keyword evidence="1 2" id="KW-0694">RNA-binding</keyword>
<dbReference type="GO" id="GO:0005730">
    <property type="term" value="C:nucleolus"/>
    <property type="evidence" value="ECO:0007669"/>
    <property type="project" value="TreeGrafter"/>
</dbReference>
<feature type="compositionally biased region" description="Low complexity" evidence="3">
    <location>
        <begin position="273"/>
        <end position="282"/>
    </location>
</feature>
<organism evidence="5 6">
    <name type="scientific">Malassezia psittaci</name>
    <dbReference type="NCBI Taxonomy" id="1821823"/>
    <lineage>
        <taxon>Eukaryota</taxon>
        <taxon>Fungi</taxon>
        <taxon>Dikarya</taxon>
        <taxon>Basidiomycota</taxon>
        <taxon>Ustilaginomycotina</taxon>
        <taxon>Malasseziomycetes</taxon>
        <taxon>Malasseziales</taxon>
        <taxon>Malasseziaceae</taxon>
        <taxon>Malassezia</taxon>
    </lineage>
</organism>
<dbReference type="InterPro" id="IPR035979">
    <property type="entry name" value="RBD_domain_sf"/>
</dbReference>
<dbReference type="Pfam" id="PF00076">
    <property type="entry name" value="RRM_1"/>
    <property type="match status" value="2"/>
</dbReference>
<feature type="region of interest" description="Disordered" evidence="3">
    <location>
        <begin position="252"/>
        <end position="282"/>
    </location>
</feature>
<feature type="domain" description="RRM" evidence="4">
    <location>
        <begin position="231"/>
        <end position="336"/>
    </location>
</feature>
<dbReference type="SMART" id="SM00360">
    <property type="entry name" value="RRM"/>
    <property type="match status" value="2"/>
</dbReference>
<evidence type="ECO:0000256" key="1">
    <source>
        <dbReference type="ARBA" id="ARBA00022884"/>
    </source>
</evidence>
<evidence type="ECO:0000313" key="5">
    <source>
        <dbReference type="EMBL" id="WFD43920.1"/>
    </source>
</evidence>
<reference evidence="5" key="1">
    <citation type="submission" date="2023-02" db="EMBL/GenBank/DDBJ databases">
        <title>Mating type loci evolution in Malassezia.</title>
        <authorList>
            <person name="Coelho M.A."/>
        </authorList>
    </citation>
    <scope>NUCLEOTIDE SEQUENCE</scope>
    <source>
        <strain evidence="5">CBS 14136</strain>
    </source>
</reference>
<feature type="compositionally biased region" description="Basic and acidic residues" evidence="3">
    <location>
        <begin position="259"/>
        <end position="270"/>
    </location>
</feature>